<evidence type="ECO:0000256" key="2">
    <source>
        <dbReference type="ARBA" id="ARBA00023136"/>
    </source>
</evidence>
<organism evidence="4 5">
    <name type="scientific">Psychrobacillus lasiicapitis</name>
    <dbReference type="NCBI Taxonomy" id="1636719"/>
    <lineage>
        <taxon>Bacteria</taxon>
        <taxon>Bacillati</taxon>
        <taxon>Bacillota</taxon>
        <taxon>Bacilli</taxon>
        <taxon>Bacillales</taxon>
        <taxon>Bacillaceae</taxon>
        <taxon>Psychrobacillus</taxon>
    </lineage>
</organism>
<name>A0A544TCB5_9BACI</name>
<dbReference type="AlphaFoldDB" id="A0A544TCB5"/>
<dbReference type="OrthoDB" id="9798632at2"/>
<dbReference type="SUPFAM" id="SSF51735">
    <property type="entry name" value="NAD(P)-binding Rossmann-fold domains"/>
    <property type="match status" value="1"/>
</dbReference>
<evidence type="ECO:0000313" key="5">
    <source>
        <dbReference type="Proteomes" id="UP000317316"/>
    </source>
</evidence>
<dbReference type="InterPro" id="IPR036291">
    <property type="entry name" value="NAD(P)-bd_dom_sf"/>
</dbReference>
<dbReference type="EMBL" id="VDGH01000003">
    <property type="protein sequence ID" value="TQR15049.1"/>
    <property type="molecule type" value="Genomic_DNA"/>
</dbReference>
<dbReference type="InterPro" id="IPR001509">
    <property type="entry name" value="Epimerase_deHydtase"/>
</dbReference>
<sequence>MRGGIEVAKRTAIVVGATGFTGQHLVKQLCESEEYVAVTIIARRNITYTHAKLDVKIREFDTLEERDLEIADDLFCCLGTTMKKAKTRENFEKVDLEYPLRIASLAKKRGIPNFHVISAAGSSSKSPFFYSRTKGRMEQELIDLKLPHLSIFRPSLLTGGRTEFRLGERLAEGIFQLINPILVGPFKGLRAIEGKQLAFAMYHFAVHNHKNNVQLYKAIDILGAKPWEVEEEIPVAREELFDWSKRKDIFVEENKPKD</sequence>
<dbReference type="Gene3D" id="3.40.50.720">
    <property type="entry name" value="NAD(P)-binding Rossmann-like Domain"/>
    <property type="match status" value="1"/>
</dbReference>
<keyword evidence="2" id="KW-0472">Membrane</keyword>
<dbReference type="GO" id="GO:0016020">
    <property type="term" value="C:membrane"/>
    <property type="evidence" value="ECO:0007669"/>
    <property type="project" value="UniProtKB-SubCell"/>
</dbReference>
<protein>
    <submittedName>
        <fullName evidence="4">NAD-dependent epimerase/dehydratase family protein</fullName>
    </submittedName>
</protein>
<dbReference type="PANTHER" id="PTHR14097">
    <property type="entry name" value="OXIDOREDUCTASE HTATIP2"/>
    <property type="match status" value="1"/>
</dbReference>
<evidence type="ECO:0000313" key="4">
    <source>
        <dbReference type="EMBL" id="TQR15049.1"/>
    </source>
</evidence>
<dbReference type="PANTHER" id="PTHR14097:SF7">
    <property type="entry name" value="OXIDOREDUCTASE HTATIP2"/>
    <property type="match status" value="1"/>
</dbReference>
<comment type="subcellular location">
    <subcellularLocation>
        <location evidence="1">Membrane</location>
    </subcellularLocation>
</comment>
<gene>
    <name evidence="4" type="ORF">FG382_06160</name>
</gene>
<evidence type="ECO:0000256" key="1">
    <source>
        <dbReference type="ARBA" id="ARBA00004370"/>
    </source>
</evidence>
<feature type="domain" description="NAD-dependent epimerase/dehydratase" evidence="3">
    <location>
        <begin position="13"/>
        <end position="120"/>
    </location>
</feature>
<keyword evidence="5" id="KW-1185">Reference proteome</keyword>
<evidence type="ECO:0000259" key="3">
    <source>
        <dbReference type="Pfam" id="PF01370"/>
    </source>
</evidence>
<proteinExistence type="predicted"/>
<accession>A0A544TCB5</accession>
<dbReference type="Pfam" id="PF01370">
    <property type="entry name" value="Epimerase"/>
    <property type="match status" value="1"/>
</dbReference>
<comment type="caution">
    <text evidence="4">The sequence shown here is derived from an EMBL/GenBank/DDBJ whole genome shotgun (WGS) entry which is preliminary data.</text>
</comment>
<reference evidence="4 5" key="1">
    <citation type="submission" date="2019-05" db="EMBL/GenBank/DDBJ databases">
        <title>Psychrobacillus vulpis sp. nov., a new species isolated from feces of a red fox that inhabits in The Tablas de Daimiel Natural Park, Albacete, Spain.</title>
        <authorList>
            <person name="Rodriguez M."/>
            <person name="Reina J.C."/>
            <person name="Bejar V."/>
            <person name="Llamas I."/>
        </authorList>
    </citation>
    <scope>NUCLEOTIDE SEQUENCE [LARGE SCALE GENOMIC DNA]</scope>
    <source>
        <strain evidence="4 5">NEAU-3TGS17</strain>
    </source>
</reference>
<dbReference type="Proteomes" id="UP000317316">
    <property type="component" value="Unassembled WGS sequence"/>
</dbReference>